<dbReference type="AlphaFoldDB" id="A0A831RQD5"/>
<proteinExistence type="predicted"/>
<sequence>MTRTIATTSLVAALLLTACSGSPVKSVDSGLYGIRVERNWVLSESGSPRQIAMERAERFCSGQGGRHAVVVKELDNRDRPNLIGEEFAGFRMLFECLPTKDTPPGSHPEQVLNRIYGL</sequence>
<accession>A0A831RQD5</accession>
<protein>
    <submittedName>
        <fullName evidence="1">Uncharacterized protein</fullName>
    </submittedName>
</protein>
<name>A0A831RQD5_9GAMM</name>
<dbReference type="Proteomes" id="UP000886251">
    <property type="component" value="Unassembled WGS sequence"/>
</dbReference>
<reference evidence="1" key="1">
    <citation type="journal article" date="2020" name="mSystems">
        <title>Genome- and Community-Level Interaction Insights into Carbon Utilization and Element Cycling Functions of Hydrothermarchaeota in Hydrothermal Sediment.</title>
        <authorList>
            <person name="Zhou Z."/>
            <person name="Liu Y."/>
            <person name="Xu W."/>
            <person name="Pan J."/>
            <person name="Luo Z.H."/>
            <person name="Li M."/>
        </authorList>
    </citation>
    <scope>NUCLEOTIDE SEQUENCE [LARGE SCALE GENOMIC DNA]</scope>
    <source>
        <strain evidence="1">HyVt-443</strain>
    </source>
</reference>
<evidence type="ECO:0000313" key="1">
    <source>
        <dbReference type="EMBL" id="HEB97316.1"/>
    </source>
</evidence>
<gene>
    <name evidence="1" type="ORF">ENI96_12920</name>
</gene>
<dbReference type="PROSITE" id="PS51257">
    <property type="entry name" value="PROKAR_LIPOPROTEIN"/>
    <property type="match status" value="1"/>
</dbReference>
<dbReference type="EMBL" id="DRKP01000162">
    <property type="protein sequence ID" value="HEB97316.1"/>
    <property type="molecule type" value="Genomic_DNA"/>
</dbReference>
<organism evidence="1">
    <name type="scientific">Sedimenticola thiotaurini</name>
    <dbReference type="NCBI Taxonomy" id="1543721"/>
    <lineage>
        <taxon>Bacteria</taxon>
        <taxon>Pseudomonadati</taxon>
        <taxon>Pseudomonadota</taxon>
        <taxon>Gammaproteobacteria</taxon>
        <taxon>Chromatiales</taxon>
        <taxon>Sedimenticolaceae</taxon>
        <taxon>Sedimenticola</taxon>
    </lineage>
</organism>
<comment type="caution">
    <text evidence="1">The sequence shown here is derived from an EMBL/GenBank/DDBJ whole genome shotgun (WGS) entry which is preliminary data.</text>
</comment>